<feature type="non-terminal residue" evidence="3">
    <location>
        <position position="238"/>
    </location>
</feature>
<keyword evidence="2" id="KW-1133">Transmembrane helix</keyword>
<evidence type="ECO:0000256" key="1">
    <source>
        <dbReference type="SAM" id="MobiDB-lite"/>
    </source>
</evidence>
<evidence type="ECO:0000313" key="4">
    <source>
        <dbReference type="Proteomes" id="UP000295244"/>
    </source>
</evidence>
<sequence length="238" mass="24223">MSDKGPIIKPHTVAAAGMASAIAAFFTSSIGVAGTLIGAALTSMIITTASAFLNVKLESASSRLARIPQTVRQRVATSARPGGGGSPEPRPASGGMKLYGSRRRFSKLSPRRRKSVLATGIAAGALAFFLSMGGITAVEAAVGKSFTCFWQDCTAEAGIGQQAPSTTLGAITERARSGATAPEQPTAPQIQQPGSVQQEQPGWLDRVGGSGQQQTQPAPGMQPAPGSQPAPGTQPQPT</sequence>
<reference evidence="3 4" key="1">
    <citation type="submission" date="2019-03" db="EMBL/GenBank/DDBJ databases">
        <title>Whole genome sequence of a novel Rubrobacter taiwanensis strain, isolated from Yellowstone National Park.</title>
        <authorList>
            <person name="Freed S."/>
            <person name="Ramaley R.F."/>
            <person name="Kyndt J.A."/>
        </authorList>
    </citation>
    <scope>NUCLEOTIDE SEQUENCE [LARGE SCALE GENOMIC DNA]</scope>
    <source>
        <strain evidence="3 4">Yellowstone</strain>
    </source>
</reference>
<feature type="transmembrane region" description="Helical" evidence="2">
    <location>
        <begin position="12"/>
        <end position="30"/>
    </location>
</feature>
<accession>A0A4R1BAC1</accession>
<protein>
    <submittedName>
        <fullName evidence="3">Uncharacterized protein</fullName>
    </submittedName>
</protein>
<keyword evidence="4" id="KW-1185">Reference proteome</keyword>
<proteinExistence type="predicted"/>
<feature type="compositionally biased region" description="Pro residues" evidence="1">
    <location>
        <begin position="220"/>
        <end position="238"/>
    </location>
</feature>
<feature type="region of interest" description="Disordered" evidence="1">
    <location>
        <begin position="174"/>
        <end position="238"/>
    </location>
</feature>
<dbReference type="EMBL" id="SKBU01000037">
    <property type="protein sequence ID" value="TCJ13901.1"/>
    <property type="molecule type" value="Genomic_DNA"/>
</dbReference>
<comment type="caution">
    <text evidence="3">The sequence shown here is derived from an EMBL/GenBank/DDBJ whole genome shotgun (WGS) entry which is preliminary data.</text>
</comment>
<keyword evidence="2" id="KW-0812">Transmembrane</keyword>
<dbReference type="Proteomes" id="UP000295244">
    <property type="component" value="Unassembled WGS sequence"/>
</dbReference>
<dbReference type="AlphaFoldDB" id="A0A4R1BAC1"/>
<feature type="compositionally biased region" description="Polar residues" evidence="1">
    <location>
        <begin position="186"/>
        <end position="200"/>
    </location>
</feature>
<keyword evidence="2" id="KW-0472">Membrane</keyword>
<organism evidence="3 4">
    <name type="scientific">Rubrobacter taiwanensis</name>
    <dbReference type="NCBI Taxonomy" id="185139"/>
    <lineage>
        <taxon>Bacteria</taxon>
        <taxon>Bacillati</taxon>
        <taxon>Actinomycetota</taxon>
        <taxon>Rubrobacteria</taxon>
        <taxon>Rubrobacterales</taxon>
        <taxon>Rubrobacteraceae</taxon>
        <taxon>Rubrobacter</taxon>
    </lineage>
</organism>
<evidence type="ECO:0000313" key="3">
    <source>
        <dbReference type="EMBL" id="TCJ13901.1"/>
    </source>
</evidence>
<feature type="transmembrane region" description="Helical" evidence="2">
    <location>
        <begin position="116"/>
        <end position="138"/>
    </location>
</feature>
<evidence type="ECO:0000256" key="2">
    <source>
        <dbReference type="SAM" id="Phobius"/>
    </source>
</evidence>
<name>A0A4R1BAC1_9ACTN</name>
<gene>
    <name evidence="3" type="ORF">E0L93_14445</name>
</gene>
<feature type="region of interest" description="Disordered" evidence="1">
    <location>
        <begin position="72"/>
        <end position="98"/>
    </location>
</feature>